<dbReference type="AlphaFoldDB" id="A0AAV4VZC7"/>
<organism evidence="2 3">
    <name type="scientific">Caerostris darwini</name>
    <dbReference type="NCBI Taxonomy" id="1538125"/>
    <lineage>
        <taxon>Eukaryota</taxon>
        <taxon>Metazoa</taxon>
        <taxon>Ecdysozoa</taxon>
        <taxon>Arthropoda</taxon>
        <taxon>Chelicerata</taxon>
        <taxon>Arachnida</taxon>
        <taxon>Araneae</taxon>
        <taxon>Araneomorphae</taxon>
        <taxon>Entelegynae</taxon>
        <taxon>Araneoidea</taxon>
        <taxon>Araneidae</taxon>
        <taxon>Caerostris</taxon>
    </lineage>
</organism>
<name>A0AAV4VZC7_9ARAC</name>
<accession>A0AAV4VZC7</accession>
<feature type="compositionally biased region" description="Basic residues" evidence="1">
    <location>
        <begin position="24"/>
        <end position="36"/>
    </location>
</feature>
<evidence type="ECO:0000313" key="2">
    <source>
        <dbReference type="EMBL" id="GIY75802.1"/>
    </source>
</evidence>
<evidence type="ECO:0000313" key="3">
    <source>
        <dbReference type="Proteomes" id="UP001054837"/>
    </source>
</evidence>
<protein>
    <submittedName>
        <fullName evidence="2">Uncharacterized protein</fullName>
    </submittedName>
</protein>
<gene>
    <name evidence="2" type="ORF">CDAR_429211</name>
</gene>
<dbReference type="EMBL" id="BPLQ01013891">
    <property type="protein sequence ID" value="GIY75802.1"/>
    <property type="molecule type" value="Genomic_DNA"/>
</dbReference>
<proteinExistence type="predicted"/>
<feature type="compositionally biased region" description="Polar residues" evidence="1">
    <location>
        <begin position="1"/>
        <end position="23"/>
    </location>
</feature>
<comment type="caution">
    <text evidence="2">The sequence shown here is derived from an EMBL/GenBank/DDBJ whole genome shotgun (WGS) entry which is preliminary data.</text>
</comment>
<feature type="region of interest" description="Disordered" evidence="1">
    <location>
        <begin position="1"/>
        <end position="47"/>
    </location>
</feature>
<sequence length="145" mass="16395">MTLKTTTQSFINRQQTTPVNNAHNRSKVHQRRSVSRRKAEEVKEGGGKLQLAEEVKDGGGKLLESPDSMKDWVFPEGACRQQRRTISQSFVGISLKPPFISTPCQHSLGAIRIWFLEKFKGKLSKEAILPRLLKHAELSSTLELR</sequence>
<feature type="compositionally biased region" description="Basic and acidic residues" evidence="1">
    <location>
        <begin position="37"/>
        <end position="47"/>
    </location>
</feature>
<dbReference type="Proteomes" id="UP001054837">
    <property type="component" value="Unassembled WGS sequence"/>
</dbReference>
<keyword evidence="3" id="KW-1185">Reference proteome</keyword>
<reference evidence="2 3" key="1">
    <citation type="submission" date="2021-06" db="EMBL/GenBank/DDBJ databases">
        <title>Caerostris darwini draft genome.</title>
        <authorList>
            <person name="Kono N."/>
            <person name="Arakawa K."/>
        </authorList>
    </citation>
    <scope>NUCLEOTIDE SEQUENCE [LARGE SCALE GENOMIC DNA]</scope>
</reference>
<evidence type="ECO:0000256" key="1">
    <source>
        <dbReference type="SAM" id="MobiDB-lite"/>
    </source>
</evidence>